<comment type="catalytic activity">
    <reaction evidence="11 13">
        <text>(S)-2,3,4,5-tetrahydrodipicolinate + NADP(+) + H2O = (2S,4S)-4-hydroxy-2,3,4,5-tetrahydrodipicolinate + NADPH + H(+)</text>
        <dbReference type="Rhea" id="RHEA:35331"/>
        <dbReference type="ChEBI" id="CHEBI:15377"/>
        <dbReference type="ChEBI" id="CHEBI:15378"/>
        <dbReference type="ChEBI" id="CHEBI:16845"/>
        <dbReference type="ChEBI" id="CHEBI:57783"/>
        <dbReference type="ChEBI" id="CHEBI:58349"/>
        <dbReference type="ChEBI" id="CHEBI:67139"/>
        <dbReference type="EC" id="1.17.1.8"/>
    </reaction>
</comment>
<dbReference type="EMBL" id="HE804045">
    <property type="protein sequence ID" value="CCH34204.1"/>
    <property type="molecule type" value="Genomic_DNA"/>
</dbReference>
<dbReference type="HAMAP" id="MF_00102">
    <property type="entry name" value="DapB"/>
    <property type="match status" value="1"/>
</dbReference>
<comment type="subunit">
    <text evidence="13">Homotetramer.</text>
</comment>
<dbReference type="InterPro" id="IPR000846">
    <property type="entry name" value="DapB_N"/>
</dbReference>
<evidence type="ECO:0000256" key="10">
    <source>
        <dbReference type="ARBA" id="ARBA00038983"/>
    </source>
</evidence>
<keyword evidence="8 13" id="KW-0457">Lysine biosynthesis</keyword>
<dbReference type="GO" id="GO:0005829">
    <property type="term" value="C:cytosol"/>
    <property type="evidence" value="ECO:0007669"/>
    <property type="project" value="TreeGrafter"/>
</dbReference>
<evidence type="ECO:0000256" key="11">
    <source>
        <dbReference type="ARBA" id="ARBA00049080"/>
    </source>
</evidence>
<accession>K0KBK9</accession>
<comment type="caution">
    <text evidence="13">Lacks conserved residue(s) required for the propagation of feature annotation.</text>
</comment>
<dbReference type="STRING" id="1179773.BN6_69680"/>
<dbReference type="PIRSF" id="PIRSF000161">
    <property type="entry name" value="DHPR"/>
    <property type="match status" value="1"/>
</dbReference>
<feature type="binding site" evidence="13">
    <location>
        <begin position="133"/>
        <end position="136"/>
    </location>
    <ligand>
        <name>NAD(+)</name>
        <dbReference type="ChEBI" id="CHEBI:57540"/>
    </ligand>
</feature>
<dbReference type="PROSITE" id="PS01298">
    <property type="entry name" value="DAPB"/>
    <property type="match status" value="1"/>
</dbReference>
<comment type="similarity">
    <text evidence="1 13">Belongs to the DapB family.</text>
</comment>
<dbReference type="CDD" id="cd02274">
    <property type="entry name" value="DHDPR_N"/>
    <property type="match status" value="1"/>
</dbReference>
<feature type="domain" description="Dihydrodipicolinate reductase N-terminal" evidence="15">
    <location>
        <begin position="32"/>
        <end position="136"/>
    </location>
</feature>
<sequence>MSNPPSELPLDPASRSSDFPLDPPRRSSSDPIRVGVLGARGRMGAEVVRAVEAADDAEVVATVDAGDLLAGLADAGAEVVVDFTSPDVVMDNLRFCVDNGIHAVVGTSGFDARRLSTVAEWLEPEPEVGVLIAPNFAIGAVLSMRFAELAARYYDSAEVIELHHPRKVDAPSGTAAHTARLITQAREAAGVGPMPDATTQEAPGARGALVGDVRVHSLRIAGMIAHQEVVFGTEGETLTLRHDSLDRTSFMPGVLLAVRSVFTHPGLSVGLDKYMDL</sequence>
<comment type="caution">
    <text evidence="13">Was originally thought to be a dihydrodipicolinate reductase (DHDPR), catalyzing the conversion of dihydrodipicolinate to tetrahydrodipicolinate. However, it was shown in E.coli that the substrate of the enzymatic reaction is not dihydrodipicolinate (DHDP) but in fact (2S,4S)-4-hydroxy-2,3,4,5-tetrahydrodipicolinic acid (HTPA), the product released by the DapA-catalyzed reaction.</text>
</comment>
<evidence type="ECO:0000256" key="8">
    <source>
        <dbReference type="ARBA" id="ARBA00023154"/>
    </source>
</evidence>
<keyword evidence="18" id="KW-1185">Reference proteome</keyword>
<feature type="active site" description="Proton donor" evidence="13">
    <location>
        <position position="167"/>
    </location>
</feature>
<keyword evidence="7 13" id="KW-0520">NAD</keyword>
<dbReference type="SUPFAM" id="SSF55347">
    <property type="entry name" value="Glyceraldehyde-3-phosphate dehydrogenase-like, C-terminal domain"/>
    <property type="match status" value="1"/>
</dbReference>
<dbReference type="InterPro" id="IPR022663">
    <property type="entry name" value="DapB_C"/>
</dbReference>
<evidence type="ECO:0000256" key="14">
    <source>
        <dbReference type="SAM" id="MobiDB-lite"/>
    </source>
</evidence>
<name>K0KBK9_SACES</name>
<evidence type="ECO:0000256" key="6">
    <source>
        <dbReference type="ARBA" id="ARBA00023002"/>
    </source>
</evidence>
<dbReference type="UniPathway" id="UPA00034">
    <property type="reaction ID" value="UER00018"/>
</dbReference>
<dbReference type="InterPro" id="IPR036291">
    <property type="entry name" value="NAD(P)-bd_dom_sf"/>
</dbReference>
<dbReference type="InterPro" id="IPR023940">
    <property type="entry name" value="DHDPR_bac"/>
</dbReference>
<feature type="binding site" evidence="13">
    <location>
        <begin position="38"/>
        <end position="43"/>
    </location>
    <ligand>
        <name>NAD(+)</name>
        <dbReference type="ChEBI" id="CHEBI:57540"/>
    </ligand>
</feature>
<keyword evidence="3 13" id="KW-0028">Amino-acid biosynthesis</keyword>
<feature type="binding site" evidence="13">
    <location>
        <position position="164"/>
    </location>
    <ligand>
        <name>(S)-2,3,4,5-tetrahydrodipicolinate</name>
        <dbReference type="ChEBI" id="CHEBI:16845"/>
    </ligand>
</feature>
<dbReference type="SUPFAM" id="SSF51735">
    <property type="entry name" value="NAD(P)-binding Rossmann-fold domains"/>
    <property type="match status" value="1"/>
</dbReference>
<feature type="active site" description="Proton donor/acceptor" evidence="13">
    <location>
        <position position="163"/>
    </location>
</feature>
<keyword evidence="4 13" id="KW-0521">NADP</keyword>
<dbReference type="NCBIfam" id="TIGR00036">
    <property type="entry name" value="dapB"/>
    <property type="match status" value="1"/>
</dbReference>
<evidence type="ECO:0000256" key="13">
    <source>
        <dbReference type="HAMAP-Rule" id="MF_00102"/>
    </source>
</evidence>
<evidence type="ECO:0000313" key="17">
    <source>
        <dbReference type="EMBL" id="CCH34204.1"/>
    </source>
</evidence>
<dbReference type="AlphaFoldDB" id="K0KBK9"/>
<evidence type="ECO:0000256" key="5">
    <source>
        <dbReference type="ARBA" id="ARBA00022915"/>
    </source>
</evidence>
<evidence type="ECO:0000256" key="4">
    <source>
        <dbReference type="ARBA" id="ARBA00022857"/>
    </source>
</evidence>
<reference evidence="17 18" key="1">
    <citation type="journal article" date="2012" name="BMC Genomics">
        <title>Complete genome sequence of Saccharothrix espanaensis DSM 44229T and comparison to the other completely sequenced Pseudonocardiaceae.</title>
        <authorList>
            <person name="Strobel T."/>
            <person name="Al-Dilaimi A."/>
            <person name="Blom J."/>
            <person name="Gessner A."/>
            <person name="Kalinowski J."/>
            <person name="Luzhetska M."/>
            <person name="Puhler A."/>
            <person name="Szczepanowski R."/>
            <person name="Bechthold A."/>
            <person name="Ruckert C."/>
        </authorList>
    </citation>
    <scope>NUCLEOTIDE SEQUENCE [LARGE SCALE GENOMIC DNA]</scope>
    <source>
        <strain evidence="18">ATCC 51144 / DSM 44229 / JCM 9112 / NBRC 15066 / NRRL 15764</strain>
    </source>
</reference>
<feature type="binding site" evidence="13">
    <location>
        <position position="64"/>
    </location>
    <ligand>
        <name>NAD(+)</name>
        <dbReference type="ChEBI" id="CHEBI:57540"/>
    </ligand>
</feature>
<evidence type="ECO:0000259" key="16">
    <source>
        <dbReference type="Pfam" id="PF05173"/>
    </source>
</evidence>
<feature type="binding site" evidence="13">
    <location>
        <begin position="106"/>
        <end position="108"/>
    </location>
    <ligand>
        <name>NAD(+)</name>
        <dbReference type="ChEBI" id="CHEBI:57540"/>
    </ligand>
</feature>
<comment type="catalytic activity">
    <reaction evidence="12 13">
        <text>(S)-2,3,4,5-tetrahydrodipicolinate + NAD(+) + H2O = (2S,4S)-4-hydroxy-2,3,4,5-tetrahydrodipicolinate + NADH + H(+)</text>
        <dbReference type="Rhea" id="RHEA:35323"/>
        <dbReference type="ChEBI" id="CHEBI:15377"/>
        <dbReference type="ChEBI" id="CHEBI:15378"/>
        <dbReference type="ChEBI" id="CHEBI:16845"/>
        <dbReference type="ChEBI" id="CHEBI:57540"/>
        <dbReference type="ChEBI" id="CHEBI:57945"/>
        <dbReference type="ChEBI" id="CHEBI:67139"/>
        <dbReference type="EC" id="1.17.1.8"/>
    </reaction>
</comment>
<dbReference type="KEGG" id="sesp:BN6_69680"/>
<comment type="function">
    <text evidence="13">Catalyzes the conversion of 4-hydroxy-tetrahydrodipicolinate (HTPA) to tetrahydrodipicolinate.</text>
</comment>
<dbReference type="GO" id="GO:0009089">
    <property type="term" value="P:lysine biosynthetic process via diaminopimelate"/>
    <property type="evidence" value="ECO:0007669"/>
    <property type="project" value="UniProtKB-UniRule"/>
</dbReference>
<dbReference type="Pfam" id="PF01113">
    <property type="entry name" value="DapB_N"/>
    <property type="match status" value="1"/>
</dbReference>
<dbReference type="Gene3D" id="3.30.360.10">
    <property type="entry name" value="Dihydrodipicolinate Reductase, domain 2"/>
    <property type="match status" value="1"/>
</dbReference>
<dbReference type="PANTHER" id="PTHR20836:SF0">
    <property type="entry name" value="4-HYDROXY-TETRAHYDRODIPICOLINATE REDUCTASE 1, CHLOROPLASTIC-RELATED"/>
    <property type="match status" value="1"/>
</dbReference>
<dbReference type="PANTHER" id="PTHR20836">
    <property type="entry name" value="DIHYDRODIPICOLINATE REDUCTASE"/>
    <property type="match status" value="1"/>
</dbReference>
<comment type="subcellular location">
    <subcellularLocation>
        <location evidence="13">Cytoplasm</location>
    </subcellularLocation>
</comment>
<comment type="pathway">
    <text evidence="9 13">Amino-acid biosynthesis; L-lysine biosynthesis via DAP pathway; (S)-tetrahydrodipicolinate from L-aspartate: step 4/4.</text>
</comment>
<evidence type="ECO:0000256" key="2">
    <source>
        <dbReference type="ARBA" id="ARBA00022490"/>
    </source>
</evidence>
<feature type="binding site" evidence="13">
    <location>
        <begin position="173"/>
        <end position="174"/>
    </location>
    <ligand>
        <name>(S)-2,3,4,5-tetrahydrodipicolinate</name>
        <dbReference type="ChEBI" id="CHEBI:16845"/>
    </ligand>
</feature>
<feature type="region of interest" description="Disordered" evidence="14">
    <location>
        <begin position="1"/>
        <end position="32"/>
    </location>
</feature>
<dbReference type="InterPro" id="IPR022664">
    <property type="entry name" value="DapB_N_CS"/>
</dbReference>
<keyword evidence="2 13" id="KW-0963">Cytoplasm</keyword>
<evidence type="ECO:0000256" key="9">
    <source>
        <dbReference type="ARBA" id="ARBA00037922"/>
    </source>
</evidence>
<dbReference type="Gene3D" id="3.40.50.720">
    <property type="entry name" value="NAD(P)-binding Rossmann-like Domain"/>
    <property type="match status" value="1"/>
</dbReference>
<dbReference type="BioCyc" id="SESP1179773:BN6_RS33615-MONOMER"/>
<evidence type="ECO:0000313" key="18">
    <source>
        <dbReference type="Proteomes" id="UP000006281"/>
    </source>
</evidence>
<gene>
    <name evidence="13 17" type="primary">dapB</name>
    <name evidence="17" type="ordered locus">BN6_69680</name>
</gene>
<protein>
    <recommendedName>
        <fullName evidence="10 13">4-hydroxy-tetrahydrodipicolinate reductase</fullName>
        <shortName evidence="13">HTPA reductase</shortName>
        <ecNumber evidence="10 13">1.17.1.8</ecNumber>
    </recommendedName>
</protein>
<dbReference type="Proteomes" id="UP000006281">
    <property type="component" value="Chromosome"/>
</dbReference>
<keyword evidence="6 13" id="KW-0560">Oxidoreductase</keyword>
<dbReference type="PATRIC" id="fig|1179773.3.peg.7044"/>
<dbReference type="EC" id="1.17.1.8" evidence="10 13"/>
<dbReference type="GO" id="GO:0016726">
    <property type="term" value="F:oxidoreductase activity, acting on CH or CH2 groups, NAD or NADP as acceptor"/>
    <property type="evidence" value="ECO:0007669"/>
    <property type="project" value="UniProtKB-UniRule"/>
</dbReference>
<evidence type="ECO:0000256" key="7">
    <source>
        <dbReference type="ARBA" id="ARBA00023027"/>
    </source>
</evidence>
<dbReference type="GO" id="GO:0050661">
    <property type="term" value="F:NADP binding"/>
    <property type="evidence" value="ECO:0007669"/>
    <property type="project" value="UniProtKB-UniRule"/>
</dbReference>
<organism evidence="17 18">
    <name type="scientific">Saccharothrix espanaensis (strain ATCC 51144 / DSM 44229 / JCM 9112 / NBRC 15066 / NRRL 15764)</name>
    <dbReference type="NCBI Taxonomy" id="1179773"/>
    <lineage>
        <taxon>Bacteria</taxon>
        <taxon>Bacillati</taxon>
        <taxon>Actinomycetota</taxon>
        <taxon>Actinomycetes</taxon>
        <taxon>Pseudonocardiales</taxon>
        <taxon>Pseudonocardiaceae</taxon>
        <taxon>Saccharothrix</taxon>
    </lineage>
</organism>
<dbReference type="HOGENOM" id="CLU_047479_0_1_11"/>
<feature type="domain" description="Dihydrodipicolinate reductase C-terminal" evidence="16">
    <location>
        <begin position="139"/>
        <end position="266"/>
    </location>
</feature>
<evidence type="ECO:0000256" key="1">
    <source>
        <dbReference type="ARBA" id="ARBA00006642"/>
    </source>
</evidence>
<dbReference type="eggNOG" id="COG0289">
    <property type="taxonomic scope" value="Bacteria"/>
</dbReference>
<dbReference type="GO" id="GO:0051287">
    <property type="term" value="F:NAD binding"/>
    <property type="evidence" value="ECO:0007669"/>
    <property type="project" value="UniProtKB-UniRule"/>
</dbReference>
<keyword evidence="5 13" id="KW-0220">Diaminopimelate biosynthesis</keyword>
<dbReference type="Pfam" id="PF05173">
    <property type="entry name" value="DapB_C"/>
    <property type="match status" value="1"/>
</dbReference>
<dbReference type="FunFam" id="3.30.360.10:FF:000009">
    <property type="entry name" value="4-hydroxy-tetrahydrodipicolinate reductase"/>
    <property type="match status" value="1"/>
</dbReference>
<evidence type="ECO:0000259" key="15">
    <source>
        <dbReference type="Pfam" id="PF01113"/>
    </source>
</evidence>
<dbReference type="GO" id="GO:0019877">
    <property type="term" value="P:diaminopimelate biosynthetic process"/>
    <property type="evidence" value="ECO:0007669"/>
    <property type="project" value="UniProtKB-UniRule"/>
</dbReference>
<proteinExistence type="inferred from homology"/>
<evidence type="ECO:0000256" key="3">
    <source>
        <dbReference type="ARBA" id="ARBA00022605"/>
    </source>
</evidence>
<evidence type="ECO:0000256" key="12">
    <source>
        <dbReference type="ARBA" id="ARBA00049396"/>
    </source>
</evidence>
<dbReference type="GO" id="GO:0008839">
    <property type="term" value="F:4-hydroxy-tetrahydrodipicolinate reductase"/>
    <property type="evidence" value="ECO:0007669"/>
    <property type="project" value="UniProtKB-UniRule"/>
</dbReference>